<evidence type="ECO:0000313" key="6">
    <source>
        <dbReference type="Proteomes" id="UP000078397"/>
    </source>
</evidence>
<evidence type="ECO:0000256" key="3">
    <source>
        <dbReference type="RuleBase" id="RU361235"/>
    </source>
</evidence>
<evidence type="ECO:0000256" key="1">
    <source>
        <dbReference type="ARBA" id="ARBA00005964"/>
    </source>
</evidence>
<keyword evidence="2 3" id="KW-0378">Hydrolase</keyword>
<dbReference type="EC" id="3.1.1.-" evidence="3"/>
<evidence type="ECO:0000313" key="5">
    <source>
        <dbReference type="EMBL" id="OAQ68776.1"/>
    </source>
</evidence>
<accession>A0A179FT09</accession>
<protein>
    <recommendedName>
        <fullName evidence="3">Carboxylic ester hydrolase</fullName>
        <ecNumber evidence="3">3.1.1.-</ecNumber>
    </recommendedName>
</protein>
<dbReference type="GO" id="GO:0016787">
    <property type="term" value="F:hydrolase activity"/>
    <property type="evidence" value="ECO:0007669"/>
    <property type="project" value="UniProtKB-KW"/>
</dbReference>
<dbReference type="Proteomes" id="UP000078397">
    <property type="component" value="Unassembled WGS sequence"/>
</dbReference>
<dbReference type="OrthoDB" id="408631at2759"/>
<dbReference type="RefSeq" id="XP_018145626.1">
    <property type="nucleotide sequence ID" value="XM_018284224.1"/>
</dbReference>
<dbReference type="STRING" id="1380566.A0A179FT09"/>
<dbReference type="EMBL" id="LSBJ02000003">
    <property type="protein sequence ID" value="OAQ68776.1"/>
    <property type="molecule type" value="Genomic_DNA"/>
</dbReference>
<dbReference type="SUPFAM" id="SSF53474">
    <property type="entry name" value="alpha/beta-Hydrolases"/>
    <property type="match status" value="1"/>
</dbReference>
<dbReference type="InterPro" id="IPR002018">
    <property type="entry name" value="CarbesteraseB"/>
</dbReference>
<sequence length="524" mass="57038">MKHAIVACAAFFLSVSHAAENVDASRFLTVNTTNGPVTGHWATSCRNVVEYLGIPYAKPPVGDLRFAAPQKYAGYGKPYVAAKFGNDCPLSPSPPVDYPDFTPQAPRILEYFASAAGTPQGEDCLTLNIWSKPTHRATKGDKPVIVFFYGGRFTIGNTNSPFYNGKRFAATQDAIMVTVNYRINIFGFPGAPGDAQNFGLLDQRAAVEWVRDNIRNFGGDPKKITIAGQSSGGVAVDYWTYAYRDDPIVNGIIGPSGNAFSFPVNAKNVTDKNWQTVVNAVGCGSAADTMACMRKANWQDIKTAAAAVKPGASTSVLRSIPPFYPTPDGKTVFSDYVNRTEQGKFAKIPTFGGNNNNEAGYYRIPAYAKGVIPTDQQVAQFHLESFTCPVAFQANNRRENNVPSWIWRYFGDWNNTRLYPTSGAYHGSDLHMIFGASADVSGLPVVPNQRRLTLVMQKAWYEFSNDPFDGLSSKMGWPKFDPKTKSLVVLGKDNSPVPVLQKPSDYDSPCSTITLGALGTTPPS</sequence>
<feature type="chain" id="PRO_5007950189" description="Carboxylic ester hydrolase" evidence="3">
    <location>
        <begin position="19"/>
        <end position="524"/>
    </location>
</feature>
<organism evidence="5 6">
    <name type="scientific">Pochonia chlamydosporia 170</name>
    <dbReference type="NCBI Taxonomy" id="1380566"/>
    <lineage>
        <taxon>Eukaryota</taxon>
        <taxon>Fungi</taxon>
        <taxon>Dikarya</taxon>
        <taxon>Ascomycota</taxon>
        <taxon>Pezizomycotina</taxon>
        <taxon>Sordariomycetes</taxon>
        <taxon>Hypocreomycetidae</taxon>
        <taxon>Hypocreales</taxon>
        <taxon>Clavicipitaceae</taxon>
        <taxon>Pochonia</taxon>
    </lineage>
</organism>
<dbReference type="Gene3D" id="3.40.50.1820">
    <property type="entry name" value="alpha/beta hydrolase"/>
    <property type="match status" value="2"/>
</dbReference>
<comment type="similarity">
    <text evidence="1 3">Belongs to the type-B carboxylesterase/lipase family.</text>
</comment>
<dbReference type="GeneID" id="28848218"/>
<dbReference type="InterPro" id="IPR029058">
    <property type="entry name" value="AB_hydrolase_fold"/>
</dbReference>
<feature type="domain" description="Carboxylesterase type B" evidence="4">
    <location>
        <begin position="29"/>
        <end position="363"/>
    </location>
</feature>
<dbReference type="Pfam" id="PF00135">
    <property type="entry name" value="COesterase"/>
    <property type="match status" value="1"/>
</dbReference>
<feature type="signal peptide" evidence="3">
    <location>
        <begin position="1"/>
        <end position="18"/>
    </location>
</feature>
<dbReference type="ESTHER" id="metcm-a0a179ft09">
    <property type="family name" value="Fungal_carboxylesterase_lipase"/>
</dbReference>
<dbReference type="PANTHER" id="PTHR11559">
    <property type="entry name" value="CARBOXYLESTERASE"/>
    <property type="match status" value="1"/>
</dbReference>
<dbReference type="InterPro" id="IPR050309">
    <property type="entry name" value="Type-B_Carboxylest/Lipase"/>
</dbReference>
<gene>
    <name evidence="5" type="ORF">VFPPC_04965</name>
</gene>
<dbReference type="PROSITE" id="PS00122">
    <property type="entry name" value="CARBOXYLESTERASE_B_1"/>
    <property type="match status" value="1"/>
</dbReference>
<evidence type="ECO:0000259" key="4">
    <source>
        <dbReference type="Pfam" id="PF00135"/>
    </source>
</evidence>
<evidence type="ECO:0000256" key="2">
    <source>
        <dbReference type="ARBA" id="ARBA00022801"/>
    </source>
</evidence>
<dbReference type="InterPro" id="IPR019826">
    <property type="entry name" value="Carboxylesterase_B_AS"/>
</dbReference>
<dbReference type="KEGG" id="pchm:VFPPC_04965"/>
<proteinExistence type="inferred from homology"/>
<keyword evidence="6" id="KW-1185">Reference proteome</keyword>
<keyword evidence="3" id="KW-0732">Signal</keyword>
<dbReference type="AlphaFoldDB" id="A0A179FT09"/>
<reference evidence="5 6" key="1">
    <citation type="journal article" date="2016" name="PLoS Pathog.">
        <title>Biosynthesis of antibiotic leucinostatins in bio-control fungus Purpureocillium lilacinum and their inhibition on phytophthora revealed by genome mining.</title>
        <authorList>
            <person name="Wang G."/>
            <person name="Liu Z."/>
            <person name="Lin R."/>
            <person name="Li E."/>
            <person name="Mao Z."/>
            <person name="Ling J."/>
            <person name="Yang Y."/>
            <person name="Yin W.B."/>
            <person name="Xie B."/>
        </authorList>
    </citation>
    <scope>NUCLEOTIDE SEQUENCE [LARGE SCALE GENOMIC DNA]</scope>
    <source>
        <strain evidence="5">170</strain>
    </source>
</reference>
<name>A0A179FT09_METCM</name>
<comment type="caution">
    <text evidence="5">The sequence shown here is derived from an EMBL/GenBank/DDBJ whole genome shotgun (WGS) entry which is preliminary data.</text>
</comment>